<feature type="compositionally biased region" description="Polar residues" evidence="2">
    <location>
        <begin position="226"/>
        <end position="237"/>
    </location>
</feature>
<evidence type="ECO:0000259" key="3">
    <source>
        <dbReference type="Pfam" id="PF13699"/>
    </source>
</evidence>
<gene>
    <name evidence="4" type="ORF">ACFSRZ_10620</name>
</gene>
<feature type="region of interest" description="Disordered" evidence="2">
    <location>
        <begin position="226"/>
        <end position="258"/>
    </location>
</feature>
<feature type="compositionally biased region" description="Basic and acidic residues" evidence="2">
    <location>
        <begin position="803"/>
        <end position="813"/>
    </location>
</feature>
<feature type="region of interest" description="Disordered" evidence="2">
    <location>
        <begin position="52"/>
        <end position="173"/>
    </location>
</feature>
<feature type="compositionally biased region" description="Basic and acidic residues" evidence="2">
    <location>
        <begin position="849"/>
        <end position="859"/>
    </location>
</feature>
<feature type="coiled-coil region" evidence="1">
    <location>
        <begin position="1093"/>
        <end position="1146"/>
    </location>
</feature>
<proteinExistence type="predicted"/>
<evidence type="ECO:0000313" key="4">
    <source>
        <dbReference type="EMBL" id="MFD2567827.1"/>
    </source>
</evidence>
<dbReference type="InterPro" id="IPR025295">
    <property type="entry name" value="eCIS_core_dom"/>
</dbReference>
<organism evidence="4 5">
    <name type="scientific">Pseudotenacibaculum haliotis</name>
    <dbReference type="NCBI Taxonomy" id="1862138"/>
    <lineage>
        <taxon>Bacteria</taxon>
        <taxon>Pseudomonadati</taxon>
        <taxon>Bacteroidota</taxon>
        <taxon>Flavobacteriia</taxon>
        <taxon>Flavobacteriales</taxon>
        <taxon>Flavobacteriaceae</taxon>
        <taxon>Pseudotenacibaculum</taxon>
    </lineage>
</organism>
<feature type="compositionally biased region" description="Basic and acidic residues" evidence="2">
    <location>
        <begin position="109"/>
        <end position="128"/>
    </location>
</feature>
<name>A0ABW5LTT0_9FLAO</name>
<feature type="compositionally biased region" description="Polar residues" evidence="2">
    <location>
        <begin position="133"/>
        <end position="149"/>
    </location>
</feature>
<feature type="region of interest" description="Disordered" evidence="2">
    <location>
        <begin position="803"/>
        <end position="877"/>
    </location>
</feature>
<protein>
    <submittedName>
        <fullName evidence="4">DUF4157 domain-containing protein</fullName>
    </submittedName>
</protein>
<dbReference type="Proteomes" id="UP001597508">
    <property type="component" value="Unassembled WGS sequence"/>
</dbReference>
<dbReference type="Pfam" id="PF13699">
    <property type="entry name" value="eCIS_core"/>
    <property type="match status" value="1"/>
</dbReference>
<dbReference type="EMBL" id="JBHULH010000004">
    <property type="protein sequence ID" value="MFD2567827.1"/>
    <property type="molecule type" value="Genomic_DNA"/>
</dbReference>
<feature type="compositionally biased region" description="Basic and acidic residues" evidence="2">
    <location>
        <begin position="238"/>
        <end position="251"/>
    </location>
</feature>
<accession>A0ABW5LTT0</accession>
<evidence type="ECO:0000256" key="2">
    <source>
        <dbReference type="SAM" id="MobiDB-lite"/>
    </source>
</evidence>
<reference evidence="5" key="1">
    <citation type="journal article" date="2019" name="Int. J. Syst. Evol. Microbiol.">
        <title>The Global Catalogue of Microorganisms (GCM) 10K type strain sequencing project: providing services to taxonomists for standard genome sequencing and annotation.</title>
        <authorList>
            <consortium name="The Broad Institute Genomics Platform"/>
            <consortium name="The Broad Institute Genome Sequencing Center for Infectious Disease"/>
            <person name="Wu L."/>
            <person name="Ma J."/>
        </authorList>
    </citation>
    <scope>NUCLEOTIDE SEQUENCE [LARGE SCALE GENOMIC DNA]</scope>
    <source>
        <strain evidence="5">KCTC 52127</strain>
    </source>
</reference>
<comment type="caution">
    <text evidence="4">The sequence shown here is derived from an EMBL/GenBank/DDBJ whole genome shotgun (WGS) entry which is preliminary data.</text>
</comment>
<keyword evidence="1" id="KW-0175">Coiled coil</keyword>
<feature type="compositionally biased region" description="Polar residues" evidence="2">
    <location>
        <begin position="52"/>
        <end position="70"/>
    </location>
</feature>
<evidence type="ECO:0000313" key="5">
    <source>
        <dbReference type="Proteomes" id="UP001597508"/>
    </source>
</evidence>
<feature type="compositionally biased region" description="Basic residues" evidence="2">
    <location>
        <begin position="538"/>
        <end position="553"/>
    </location>
</feature>
<dbReference type="RefSeq" id="WP_379666533.1">
    <property type="nucleotide sequence ID" value="NZ_JBHULH010000004.1"/>
</dbReference>
<feature type="region of interest" description="Disordered" evidence="2">
    <location>
        <begin position="1"/>
        <end position="35"/>
    </location>
</feature>
<feature type="region of interest" description="Disordered" evidence="2">
    <location>
        <begin position="536"/>
        <end position="555"/>
    </location>
</feature>
<evidence type="ECO:0000256" key="1">
    <source>
        <dbReference type="SAM" id="Coils"/>
    </source>
</evidence>
<feature type="compositionally biased region" description="Polar residues" evidence="2">
    <location>
        <begin position="8"/>
        <end position="25"/>
    </location>
</feature>
<feature type="compositionally biased region" description="Basic and acidic residues" evidence="2">
    <location>
        <begin position="71"/>
        <end position="81"/>
    </location>
</feature>
<sequence>MFTKTDQHTSSGNNALFNQGKNESFIQPKLKVGQPGDKYEVEADKAADSIVANSKASPNSFIAPSQTVQKQSEEDIQKQENEQEIQQKPVVDKITPGVQLKENSILQKNQEEEVQQKEEEVQEKEENNVQKQSSGAGDTSGIENSLSNSKGGGSPLDTGTRSEMESGFGADFSDVRVHNDSNAVQMNQELGSQAFTNGSDIYFNEGKYDPSSDSGKHLLAHELTHTVQQGASPSSDTVQKKENKTAKHDPGRPASPLDISQRFALNDAWAKYLDELYAKGERIFEVDVKIGKRYSGTIKVTKKTSTVTGKKAKYELHKKGFARYLNVSGWNFMDPLRNSGVEPILVLNNFGDNQITTGFLSVKMKGAPLIADAMGFMKGLNSNLEKMKMHGIAKISVNADGLKNKFEKGKLDFQVNALSTTIAGYIQAGGGIGIVNDGFTINFMGKVDVSGVASGELNIKRKQDGNLDGSVEIDANIANVNAKMKVEYIKGEVTIQGSGRIQSEKFSGELNFLVTDEAKSKQMMHAALGVQTLEGDKKKAKTPVKPNKKKPKTPKNQVLVGWGTVEATITPWLQGKATVGLDHKGQVTIVGSITVPNEVKLMEQKGKKQTLFDVEIKAGYGIPLVGQVFLFAGVGMFINAGFGPLVLKNVGFTGTYSTDPAVLQNFSITGTLNINAFALLGLKIEAGVGVTLLGHDVKAGISATAAAGIQAYAEATPTFEYKEKKNPKGGKVGETRLKGNFEAAAQLFLQLGGSLFYELDSPWWSPAPDGRTDHPLGEVQYPLDQMGIGADVDWLVGSEKPPELKFKPVKFDPGKFTADMMADPPKKKQGESQAKPKGKFNDKTGGGKKQKDPKLDKSGKAQPKGKKRDPKKLSDDKKYLQGLGELSKLEKANPKPSIGVVKTKMQQVKQKYGLETVNIKKQKDGEVSIYVKHKKQNNGKRLLNIKMMSSAERMKLLTAAMNDLRKRETKIADKKGTIVEAKAKEMIVAWKKAHPVIESAKVVDGKTTWDYEINTGEKKGIEKGKKKSGKGFKHEKVKDNFKLKNGEKHKLYLKPNGKGGYDLIMESTPVVYERFINKFSLPADATQEQKDLKNKAVELAKKIDLELDRLEKSNGLGNTEQTGKDNDKLVQEFDKWTDELADLTEQLMNAVYGGETPKNQKKFGPKYNGAFGSSVSINYLSSKTTGKDSTGIKYDKHGVLDLRRGDSGKRPYYLRGHLLNADLHGPNEWKNLTPLTYTANSNHKEKIEKELTKHLKHGKPKKKNKKRVFKYIVLAQYGRAVNTALKDKVEKSLDHSDEEKTKINSIVDAEAHVPRHLEIKAVELKEKDGKWVDDKPLFDNRIVNDIDQSSPAAYNIGDKPLTVIMKLKKVTAAFLKKWMDPEAVDAIIKVRDHNPEKIWKDHLELQQAALKEVSENSNVDGTKMRKDRLAKHIDLTPD</sequence>
<feature type="domain" description="eCIS core" evidence="3">
    <location>
        <begin position="155"/>
        <end position="231"/>
    </location>
</feature>
<keyword evidence="5" id="KW-1185">Reference proteome</keyword>